<dbReference type="GO" id="GO:0008374">
    <property type="term" value="F:O-acyltransferase activity"/>
    <property type="evidence" value="ECO:0007669"/>
    <property type="project" value="InterPro"/>
</dbReference>
<reference evidence="1" key="1">
    <citation type="submission" date="2022-08" db="EMBL/GenBank/DDBJ databases">
        <authorList>
            <person name="Gutierrez-Valencia J."/>
        </authorList>
    </citation>
    <scope>NUCLEOTIDE SEQUENCE</scope>
</reference>
<protein>
    <submittedName>
        <fullName evidence="1">Uncharacterized protein</fullName>
    </submittedName>
</protein>
<dbReference type="GO" id="GO:0006629">
    <property type="term" value="P:lipid metabolic process"/>
    <property type="evidence" value="ECO:0007669"/>
    <property type="project" value="InterPro"/>
</dbReference>
<name>A0AAV0IKW4_9ROSI</name>
<gene>
    <name evidence="1" type="ORF">LITE_LOCUS9783</name>
</gene>
<dbReference type="Proteomes" id="UP001154282">
    <property type="component" value="Unassembled WGS sequence"/>
</dbReference>
<proteinExistence type="predicted"/>
<organism evidence="1 2">
    <name type="scientific">Linum tenue</name>
    <dbReference type="NCBI Taxonomy" id="586396"/>
    <lineage>
        <taxon>Eukaryota</taxon>
        <taxon>Viridiplantae</taxon>
        <taxon>Streptophyta</taxon>
        <taxon>Embryophyta</taxon>
        <taxon>Tracheophyta</taxon>
        <taxon>Spermatophyta</taxon>
        <taxon>Magnoliopsida</taxon>
        <taxon>eudicotyledons</taxon>
        <taxon>Gunneridae</taxon>
        <taxon>Pentapetalae</taxon>
        <taxon>rosids</taxon>
        <taxon>fabids</taxon>
        <taxon>Malpighiales</taxon>
        <taxon>Linaceae</taxon>
        <taxon>Linum</taxon>
    </lineage>
</organism>
<dbReference type="EMBL" id="CAMGYJ010000004">
    <property type="protein sequence ID" value="CAI0398112.1"/>
    <property type="molecule type" value="Genomic_DNA"/>
</dbReference>
<evidence type="ECO:0000313" key="2">
    <source>
        <dbReference type="Proteomes" id="UP001154282"/>
    </source>
</evidence>
<dbReference type="PANTHER" id="PTHR11440">
    <property type="entry name" value="LECITHIN-CHOLESTEROL ACYLTRANSFERASE-RELATED"/>
    <property type="match status" value="1"/>
</dbReference>
<evidence type="ECO:0000313" key="1">
    <source>
        <dbReference type="EMBL" id="CAI0398112.1"/>
    </source>
</evidence>
<sequence length="132" mass="14510">MEIYCLYGIGIPTERSYVYKQSPSSRCKSIPFRIDTSVNGDRGFMCAKGWRGRTRFNPSGASTYVREYRHKPPASLLEGRGAESGAHVDIMGNVGLIEDVMRVAAGATGLGIGGDRVHSDIVRMSDRINIRL</sequence>
<keyword evidence="2" id="KW-1185">Reference proteome</keyword>
<dbReference type="Pfam" id="PF02450">
    <property type="entry name" value="LCAT"/>
    <property type="match status" value="1"/>
</dbReference>
<accession>A0AAV0IKW4</accession>
<dbReference type="AlphaFoldDB" id="A0AAV0IKW4"/>
<dbReference type="InterPro" id="IPR003386">
    <property type="entry name" value="LACT/PDAT_acylTrfase"/>
</dbReference>
<comment type="caution">
    <text evidence="1">The sequence shown here is derived from an EMBL/GenBank/DDBJ whole genome shotgun (WGS) entry which is preliminary data.</text>
</comment>